<feature type="region of interest" description="Disordered" evidence="1">
    <location>
        <begin position="90"/>
        <end position="129"/>
    </location>
</feature>
<feature type="compositionally biased region" description="Basic and acidic residues" evidence="1">
    <location>
        <begin position="104"/>
        <end position="116"/>
    </location>
</feature>
<feature type="region of interest" description="Disordered" evidence="1">
    <location>
        <begin position="1"/>
        <end position="74"/>
    </location>
</feature>
<feature type="compositionally biased region" description="Basic and acidic residues" evidence="1">
    <location>
        <begin position="45"/>
        <end position="57"/>
    </location>
</feature>
<evidence type="ECO:0000256" key="1">
    <source>
        <dbReference type="SAM" id="MobiDB-lite"/>
    </source>
</evidence>
<sequence length="129" mass="14510">MQGERHAAARQAKIRRPDRDLQRGQHAVGGGGGQQQRQQHRRPGAGHDRRPADDARASHQHRGGRPAQRKYHRVQEATVYRIARPARHLDLRGLGQRHSVSGHDPGRRERAGRCRDWTAQPRTTGIGNG</sequence>
<accession>A0A8D8L4U5</accession>
<reference evidence="2" key="1">
    <citation type="submission" date="2021-05" db="EMBL/GenBank/DDBJ databases">
        <authorList>
            <person name="Alioto T."/>
            <person name="Alioto T."/>
            <person name="Gomez Garrido J."/>
        </authorList>
    </citation>
    <scope>NUCLEOTIDE SEQUENCE</scope>
</reference>
<dbReference type="EMBL" id="HBUE01348401">
    <property type="protein sequence ID" value="CAG6601888.1"/>
    <property type="molecule type" value="Transcribed_RNA"/>
</dbReference>
<feature type="compositionally biased region" description="Basic residues" evidence="1">
    <location>
        <begin position="58"/>
        <end position="72"/>
    </location>
</feature>
<dbReference type="AlphaFoldDB" id="A0A8D8L4U5"/>
<organism evidence="2">
    <name type="scientific">Culex pipiens</name>
    <name type="common">House mosquito</name>
    <dbReference type="NCBI Taxonomy" id="7175"/>
    <lineage>
        <taxon>Eukaryota</taxon>
        <taxon>Metazoa</taxon>
        <taxon>Ecdysozoa</taxon>
        <taxon>Arthropoda</taxon>
        <taxon>Hexapoda</taxon>
        <taxon>Insecta</taxon>
        <taxon>Pterygota</taxon>
        <taxon>Neoptera</taxon>
        <taxon>Endopterygota</taxon>
        <taxon>Diptera</taxon>
        <taxon>Nematocera</taxon>
        <taxon>Culicoidea</taxon>
        <taxon>Culicidae</taxon>
        <taxon>Culicinae</taxon>
        <taxon>Culicini</taxon>
        <taxon>Culex</taxon>
        <taxon>Culex</taxon>
    </lineage>
</organism>
<name>A0A8D8L4U5_CULPI</name>
<dbReference type="EMBL" id="HBUE01241363">
    <property type="protein sequence ID" value="CAG6549614.1"/>
    <property type="molecule type" value="Transcribed_RNA"/>
</dbReference>
<feature type="compositionally biased region" description="Polar residues" evidence="1">
    <location>
        <begin position="120"/>
        <end position="129"/>
    </location>
</feature>
<evidence type="ECO:0000313" key="2">
    <source>
        <dbReference type="EMBL" id="CAG6601888.1"/>
    </source>
</evidence>
<dbReference type="EMBL" id="HBUE01039281">
    <property type="protein sequence ID" value="CAG6460040.1"/>
    <property type="molecule type" value="Transcribed_RNA"/>
</dbReference>
<protein>
    <submittedName>
        <fullName evidence="2">(northern house mosquito) hypothetical protein</fullName>
    </submittedName>
</protein>
<proteinExistence type="predicted"/>